<evidence type="ECO:0000256" key="1">
    <source>
        <dbReference type="SAM" id="Phobius"/>
    </source>
</evidence>
<feature type="transmembrane region" description="Helical" evidence="1">
    <location>
        <begin position="12"/>
        <end position="30"/>
    </location>
</feature>
<dbReference type="NCBIfam" id="TIGR03521">
    <property type="entry name" value="GldG"/>
    <property type="match status" value="1"/>
</dbReference>
<reference evidence="4" key="3">
    <citation type="submission" date="2019-03" db="EMBL/GenBank/DDBJ databases">
        <authorList>
            <person name="Whitman W."/>
            <person name="Huntemann M."/>
            <person name="Clum A."/>
            <person name="Pillay M."/>
            <person name="Palaniappan K."/>
            <person name="Varghese N."/>
            <person name="Mikhailova N."/>
            <person name="Stamatis D."/>
            <person name="Reddy T."/>
            <person name="Daum C."/>
            <person name="Shapiro N."/>
            <person name="Ivanova N."/>
            <person name="Kyrpides N."/>
            <person name="Woyke T."/>
        </authorList>
    </citation>
    <scope>NUCLEOTIDE SEQUENCE</scope>
    <source>
        <strain evidence="4">P5626</strain>
    </source>
</reference>
<evidence type="ECO:0000313" key="5">
    <source>
        <dbReference type="EMBL" id="TEB42268.1"/>
    </source>
</evidence>
<accession>A0A4Y7U858</accession>
<evidence type="ECO:0000313" key="7">
    <source>
        <dbReference type="Proteomes" id="UP000298340"/>
    </source>
</evidence>
<sequence length="561" mass="63491">MKASTQQNIKTLGITVFVLIVLNVLGSLYFQRFDLTKDKRYTLSETSLNIVKQVKNPLSIKIYMQGDLPADFRRLQQETRQLLEEFQAYNNNIVFEFVNPMENEEESMSVVKSLYQKGLTPINITVDDKGKQSQAMVFPWAIAVYNNKEVNIPLLKNRMGASTTQKVIGSIQHLEYSIADAINKITKDKQKKVAIIKGNGEINEIHIAKMLMQIRESYYIGPFTLDSVAKNPTGSLEALEKYDLAIISKPTQTFSDEEKQVLDQFIMNGGKTLWLIDQVAADMDSLYNQSGATLAYPRDLNLNDMFFKYGFRINPDLVKDENGSPIKLATGEQGSATQYQDFLWKFAPLVYPDSQHPIVKNLGGIKFDFASPIDTLKNGIKKTVLLKSSQYSKIIGTPAEISLSSVSEKTSPQDYAGKGNLPLSVLLEGSFHSAFENRILPFKENSFIAKGKPTKMIVISDGDLARNQLDKNRMPVELGYDQRTGNLYDNKDFMMNCINYLLDDTGLINIRSKDLDLPLLDKEKVYENYSLTQFITIGLPILTLLVFGLAFTYFRKRKYSK</sequence>
<dbReference type="InterPro" id="IPR055396">
    <property type="entry name" value="DUF7088"/>
</dbReference>
<evidence type="ECO:0000259" key="3">
    <source>
        <dbReference type="Pfam" id="PF23357"/>
    </source>
</evidence>
<dbReference type="SUPFAM" id="SSF52317">
    <property type="entry name" value="Class I glutamine amidotransferase-like"/>
    <property type="match status" value="1"/>
</dbReference>
<evidence type="ECO:0000259" key="2">
    <source>
        <dbReference type="Pfam" id="PF09822"/>
    </source>
</evidence>
<feature type="domain" description="ABC-type uncharacterised transport system" evidence="2">
    <location>
        <begin position="190"/>
        <end position="497"/>
    </location>
</feature>
<gene>
    <name evidence="5" type="primary">gldG</name>
    <name evidence="5" type="ORF">D0809_20415</name>
    <name evidence="4" type="ORF">EV142_109175</name>
</gene>
<dbReference type="RefSeq" id="WP_132037588.1">
    <property type="nucleotide sequence ID" value="NZ_QWDN01000009.1"/>
</dbReference>
<dbReference type="AlphaFoldDB" id="A0A4Y7U858"/>
<dbReference type="InterPro" id="IPR019863">
    <property type="entry name" value="Motility-assoc_ABC-rel_GldG"/>
</dbReference>
<reference evidence="4 6" key="1">
    <citation type="journal article" date="2015" name="Stand. Genomic Sci.">
        <title>Genomic Encyclopedia of Bacterial and Archaeal Type Strains, Phase III: the genomes of soil and plant-associated and newly described type strains.</title>
        <authorList>
            <person name="Whitman W.B."/>
            <person name="Woyke T."/>
            <person name="Klenk H.P."/>
            <person name="Zhou Y."/>
            <person name="Lilburn T.G."/>
            <person name="Beck B.J."/>
            <person name="De Vos P."/>
            <person name="Vandamme P."/>
            <person name="Eisen J.A."/>
            <person name="Garrity G."/>
            <person name="Hugenholtz P."/>
            <person name="Kyrpides N.C."/>
        </authorList>
    </citation>
    <scope>NUCLEOTIDE SEQUENCE [LARGE SCALE GENOMIC DNA]</scope>
    <source>
        <strain evidence="4 6">P5626</strain>
    </source>
</reference>
<keyword evidence="6" id="KW-1185">Reference proteome</keyword>
<feature type="transmembrane region" description="Helical" evidence="1">
    <location>
        <begin position="534"/>
        <end position="554"/>
    </location>
</feature>
<evidence type="ECO:0000313" key="4">
    <source>
        <dbReference type="EMBL" id="TCN53192.1"/>
    </source>
</evidence>
<dbReference type="OrthoDB" id="9777219at2"/>
<keyword evidence="1" id="KW-0812">Transmembrane</keyword>
<organism evidence="5 7">
    <name type="scientific">Flavobacterium circumlabens</name>
    <dbReference type="NCBI Taxonomy" id="2133765"/>
    <lineage>
        <taxon>Bacteria</taxon>
        <taxon>Pseudomonadati</taxon>
        <taxon>Bacteroidota</taxon>
        <taxon>Flavobacteriia</taxon>
        <taxon>Flavobacteriales</taxon>
        <taxon>Flavobacteriaceae</taxon>
        <taxon>Flavobacterium</taxon>
    </lineage>
</organism>
<dbReference type="InterPro" id="IPR029062">
    <property type="entry name" value="Class_I_gatase-like"/>
</dbReference>
<dbReference type="Proteomes" id="UP000298340">
    <property type="component" value="Unassembled WGS sequence"/>
</dbReference>
<dbReference type="EMBL" id="QWDN01000009">
    <property type="protein sequence ID" value="TEB42268.1"/>
    <property type="molecule type" value="Genomic_DNA"/>
</dbReference>
<dbReference type="InterPro" id="IPR019196">
    <property type="entry name" value="ABC_transp_unknown"/>
</dbReference>
<reference evidence="5 7" key="2">
    <citation type="journal article" date="2018" name="Syst. Appl. Microbiol.">
        <title>Flavobacterium circumlabens sp. nov. and Flavobacterium cupreum sp. nov., two psychrotrophic species isolated from Antarctic environmental samples.</title>
        <authorList>
            <person name="Kralova S."/>
            <person name="Busse H.J."/>
            <person name="Svec P."/>
            <person name="Maslanova I."/>
            <person name="Stankova E."/>
            <person name="Bartak M."/>
            <person name="Sedlacek I."/>
        </authorList>
    </citation>
    <scope>NUCLEOTIDE SEQUENCE [LARGE SCALE GENOMIC DNA]</scope>
    <source>
        <strain evidence="5 7">CCM 8828</strain>
    </source>
</reference>
<dbReference type="EMBL" id="SLWA01000009">
    <property type="protein sequence ID" value="TCN53192.1"/>
    <property type="molecule type" value="Genomic_DNA"/>
</dbReference>
<dbReference type="Pfam" id="PF23357">
    <property type="entry name" value="DUF7088"/>
    <property type="match status" value="1"/>
</dbReference>
<protein>
    <submittedName>
        <fullName evidence="5">Gliding motility-associated ABC transporter substrate-binding protein GldG</fullName>
    </submittedName>
    <submittedName>
        <fullName evidence="4">Gliding-associated putative ABC transporter substrate-binding component GldG</fullName>
    </submittedName>
</protein>
<dbReference type="Proteomes" id="UP000295270">
    <property type="component" value="Unassembled WGS sequence"/>
</dbReference>
<dbReference type="Pfam" id="PF09822">
    <property type="entry name" value="ABC_transp_aux"/>
    <property type="match status" value="1"/>
</dbReference>
<feature type="domain" description="DUF7088" evidence="3">
    <location>
        <begin position="37"/>
        <end position="143"/>
    </location>
</feature>
<keyword evidence="1" id="KW-1133">Transmembrane helix</keyword>
<evidence type="ECO:0000313" key="6">
    <source>
        <dbReference type="Proteomes" id="UP000295270"/>
    </source>
</evidence>
<proteinExistence type="predicted"/>
<name>A0A4Y7U858_9FLAO</name>
<comment type="caution">
    <text evidence="5">The sequence shown here is derived from an EMBL/GenBank/DDBJ whole genome shotgun (WGS) entry which is preliminary data.</text>
</comment>
<keyword evidence="1" id="KW-0472">Membrane</keyword>